<keyword evidence="2" id="KW-1185">Reference proteome</keyword>
<dbReference type="GO" id="GO:0020037">
    <property type="term" value="F:heme binding"/>
    <property type="evidence" value="ECO:0007669"/>
    <property type="project" value="InterPro"/>
</dbReference>
<dbReference type="SUPFAM" id="SSF48264">
    <property type="entry name" value="Cytochrome P450"/>
    <property type="match status" value="1"/>
</dbReference>
<dbReference type="Gene3D" id="1.10.630.10">
    <property type="entry name" value="Cytochrome P450"/>
    <property type="match status" value="1"/>
</dbReference>
<dbReference type="InterPro" id="IPR055336">
    <property type="entry name" value="At4g00755-like"/>
</dbReference>
<evidence type="ECO:0000313" key="1">
    <source>
        <dbReference type="EMBL" id="CAA0820797.1"/>
    </source>
</evidence>
<dbReference type="AlphaFoldDB" id="A0A9N7MVU7"/>
<organism evidence="1 2">
    <name type="scientific">Striga hermonthica</name>
    <name type="common">Purple witchweed</name>
    <name type="synonym">Buchnera hermonthica</name>
    <dbReference type="NCBI Taxonomy" id="68872"/>
    <lineage>
        <taxon>Eukaryota</taxon>
        <taxon>Viridiplantae</taxon>
        <taxon>Streptophyta</taxon>
        <taxon>Embryophyta</taxon>
        <taxon>Tracheophyta</taxon>
        <taxon>Spermatophyta</taxon>
        <taxon>Magnoliopsida</taxon>
        <taxon>eudicotyledons</taxon>
        <taxon>Gunneridae</taxon>
        <taxon>Pentapetalae</taxon>
        <taxon>asterids</taxon>
        <taxon>lamiids</taxon>
        <taxon>Lamiales</taxon>
        <taxon>Orobanchaceae</taxon>
        <taxon>Buchnereae</taxon>
        <taxon>Striga</taxon>
    </lineage>
</organism>
<dbReference type="GO" id="GO:0005506">
    <property type="term" value="F:iron ion binding"/>
    <property type="evidence" value="ECO:0007669"/>
    <property type="project" value="InterPro"/>
</dbReference>
<proteinExistence type="predicted"/>
<protein>
    <submittedName>
        <fullName evidence="1">F-box protein</fullName>
    </submittedName>
</protein>
<name>A0A9N7MVU7_STRHE</name>
<dbReference type="GO" id="GO:0004497">
    <property type="term" value="F:monooxygenase activity"/>
    <property type="evidence" value="ECO:0007669"/>
    <property type="project" value="InterPro"/>
</dbReference>
<dbReference type="Proteomes" id="UP001153555">
    <property type="component" value="Unassembled WGS sequence"/>
</dbReference>
<dbReference type="PANTHER" id="PTHR39741">
    <property type="entry name" value="F-BOX DOMAIN CONTAINING PROTEIN, EXPRESSED"/>
    <property type="match status" value="1"/>
</dbReference>
<dbReference type="EMBL" id="CACSLK010020742">
    <property type="protein sequence ID" value="CAA0820797.1"/>
    <property type="molecule type" value="Genomic_DNA"/>
</dbReference>
<dbReference type="InterPro" id="IPR001128">
    <property type="entry name" value="Cyt_P450"/>
</dbReference>
<dbReference type="PANTHER" id="PTHR39741:SF14">
    <property type="entry name" value="F-BOX DOMAIN-CONTAINING PROTEIN"/>
    <property type="match status" value="1"/>
</dbReference>
<comment type="caution">
    <text evidence="1">The sequence shown here is derived from an EMBL/GenBank/DDBJ whole genome shotgun (WGS) entry which is preliminary data.</text>
</comment>
<dbReference type="InterPro" id="IPR036396">
    <property type="entry name" value="Cyt_P450_sf"/>
</dbReference>
<evidence type="ECO:0000313" key="2">
    <source>
        <dbReference type="Proteomes" id="UP001153555"/>
    </source>
</evidence>
<dbReference type="Pfam" id="PF00067">
    <property type="entry name" value="p450"/>
    <property type="match status" value="1"/>
</dbReference>
<sequence>MINIWSTGWDPSVWPNADAFWPELFLGDSEVDFRGNDFGLIPFGAEDVSWFAPCTSNVAPHDSRVGGGFRVAARGRGRAGRFVNKVSCITIYHLIKNTNKQQPAFFQIGSPLYSAKSVRFRLGNLKPLSDIGGRQLKNLENLDKPADDMFEWTYTSPEFPMNQTNVLQKFELPEPILCIEGYLQIELLGRVQTQEMDGLYYLCVCYVRALGRSLSPAFNMDVLEPYGFKKLVLRYDPEYLVPLLECSSREDLIRLGQVEDDSRMFERLGLLQNVLLGFRGGEIDDEDD</sequence>
<reference evidence="1" key="1">
    <citation type="submission" date="2019-12" db="EMBL/GenBank/DDBJ databases">
        <authorList>
            <person name="Scholes J."/>
        </authorList>
    </citation>
    <scope>NUCLEOTIDE SEQUENCE</scope>
</reference>
<gene>
    <name evidence="1" type="ORF">SHERM_18799</name>
</gene>
<accession>A0A9N7MVU7</accession>
<dbReference type="OrthoDB" id="63379at2759"/>
<dbReference type="GO" id="GO:0016705">
    <property type="term" value="F:oxidoreductase activity, acting on paired donors, with incorporation or reduction of molecular oxygen"/>
    <property type="evidence" value="ECO:0007669"/>
    <property type="project" value="InterPro"/>
</dbReference>